<dbReference type="GO" id="GO:0016705">
    <property type="term" value="F:oxidoreductase activity, acting on paired donors, with incorporation or reduction of molecular oxygen"/>
    <property type="evidence" value="ECO:0007669"/>
    <property type="project" value="InterPro"/>
</dbReference>
<keyword evidence="4 14" id="KW-0479">Metal-binding</keyword>
<dbReference type="AlphaFoldDB" id="A0A2Z7B2F2"/>
<evidence type="ECO:0000256" key="2">
    <source>
        <dbReference type="ARBA" id="ARBA00004167"/>
    </source>
</evidence>
<dbReference type="GO" id="GO:0004497">
    <property type="term" value="F:monooxygenase activity"/>
    <property type="evidence" value="ECO:0007669"/>
    <property type="project" value="UniProtKB-KW"/>
</dbReference>
<evidence type="ECO:0000256" key="3">
    <source>
        <dbReference type="ARBA" id="ARBA00022617"/>
    </source>
</evidence>
<evidence type="ECO:0000256" key="1">
    <source>
        <dbReference type="ARBA" id="ARBA00001971"/>
    </source>
</evidence>
<dbReference type="GO" id="GO:0005506">
    <property type="term" value="F:iron ion binding"/>
    <property type="evidence" value="ECO:0007669"/>
    <property type="project" value="InterPro"/>
</dbReference>
<evidence type="ECO:0000313" key="18">
    <source>
        <dbReference type="Proteomes" id="UP000250235"/>
    </source>
</evidence>
<dbReference type="InterPro" id="IPR001128">
    <property type="entry name" value="Cyt_P450"/>
</dbReference>
<comment type="catalytic activity">
    <reaction evidence="11">
        <text>(2S)-naringenin 4',7-dimethyl ether + reduced [NADPH--hemoprotein reductase] + O2 = (2S)-carthamidin-4',7-dimethyl ether + oxidized [NADPH--hemoprotein reductase] + H2O + H(+)</text>
        <dbReference type="Rhea" id="RHEA:73439"/>
        <dbReference type="Rhea" id="RHEA-COMP:11964"/>
        <dbReference type="Rhea" id="RHEA-COMP:11965"/>
        <dbReference type="ChEBI" id="CHEBI:15377"/>
        <dbReference type="ChEBI" id="CHEBI:15378"/>
        <dbReference type="ChEBI" id="CHEBI:15379"/>
        <dbReference type="ChEBI" id="CHEBI:57618"/>
        <dbReference type="ChEBI" id="CHEBI:58210"/>
        <dbReference type="ChEBI" id="CHEBI:192816"/>
        <dbReference type="ChEBI" id="CHEBI:192817"/>
    </reaction>
    <physiologicalReaction direction="left-to-right" evidence="11">
        <dbReference type="Rhea" id="RHEA:73440"/>
    </physiologicalReaction>
</comment>
<evidence type="ECO:0000256" key="7">
    <source>
        <dbReference type="ARBA" id="ARBA00023033"/>
    </source>
</evidence>
<dbReference type="PRINTS" id="PR00463">
    <property type="entry name" value="EP450I"/>
</dbReference>
<dbReference type="Pfam" id="PF00067">
    <property type="entry name" value="p450"/>
    <property type="match status" value="1"/>
</dbReference>
<dbReference type="PRINTS" id="PR00385">
    <property type="entry name" value="P450"/>
</dbReference>
<comment type="subcellular location">
    <subcellularLocation>
        <location evidence="2">Membrane</location>
        <topology evidence="2">Single-pass membrane protein</topology>
    </subcellularLocation>
</comment>
<comment type="similarity">
    <text evidence="15">Belongs to the cytochrome P450 family.</text>
</comment>
<evidence type="ECO:0000313" key="17">
    <source>
        <dbReference type="EMBL" id="KZV25682.1"/>
    </source>
</evidence>
<dbReference type="Gene3D" id="1.10.630.10">
    <property type="entry name" value="Cytochrome P450"/>
    <property type="match status" value="1"/>
</dbReference>
<evidence type="ECO:0000256" key="15">
    <source>
        <dbReference type="RuleBase" id="RU000461"/>
    </source>
</evidence>
<evidence type="ECO:0000256" key="10">
    <source>
        <dbReference type="ARBA" id="ARBA00051691"/>
    </source>
</evidence>
<dbReference type="OrthoDB" id="2789670at2759"/>
<comment type="pathway">
    <text evidence="8">Flavonoid metabolism.</text>
</comment>
<comment type="catalytic activity">
    <reaction evidence="12">
        <text>apigenin 4',7-dimethyl ether + reduced [NADPH--hemoprotein reductase] + O2 = ladanein + oxidized [NADPH--hemoprotein reductase] + H2O + H(+)</text>
        <dbReference type="Rhea" id="RHEA:73435"/>
        <dbReference type="Rhea" id="RHEA-COMP:11964"/>
        <dbReference type="Rhea" id="RHEA-COMP:11965"/>
        <dbReference type="ChEBI" id="CHEBI:2769"/>
        <dbReference type="ChEBI" id="CHEBI:15377"/>
        <dbReference type="ChEBI" id="CHEBI:15378"/>
        <dbReference type="ChEBI" id="CHEBI:15379"/>
        <dbReference type="ChEBI" id="CHEBI:57618"/>
        <dbReference type="ChEBI" id="CHEBI:58210"/>
        <dbReference type="ChEBI" id="CHEBI:192702"/>
    </reaction>
    <physiologicalReaction direction="left-to-right" evidence="12">
        <dbReference type="Rhea" id="RHEA:73436"/>
    </physiologicalReaction>
</comment>
<evidence type="ECO:0000256" key="4">
    <source>
        <dbReference type="ARBA" id="ARBA00022723"/>
    </source>
</evidence>
<feature type="binding site" description="axial binding residue" evidence="14">
    <location>
        <position position="459"/>
    </location>
    <ligand>
        <name>heme</name>
        <dbReference type="ChEBI" id="CHEBI:30413"/>
    </ligand>
    <ligandPart>
        <name>Fe</name>
        <dbReference type="ChEBI" id="CHEBI:18248"/>
    </ligandPart>
</feature>
<dbReference type="PROSITE" id="PS00086">
    <property type="entry name" value="CYTOCHROME_P450"/>
    <property type="match status" value="1"/>
</dbReference>
<sequence length="521" mass="59186">MQIFSYEVIIVVLTLFLGYYLIRSLFAAGKKNEPPEAGGSRPFIGHLHLIGGSSTTTLPYIAFAAMADKYGPIFTVRLGAYRALIVSERAVVKEIFTIYDKKVSSRPISLAGKHLGFDNTMFSFSNEYGYWREIRKLISQELLSAPRLEMLKHVRESETAESINELYKVWEVEKNNKGRVMVELKQWLGDLNLNLMLRIVADKKLPRRSDGESSRWRAVLGEFFYLLGQFTVGDTLPYLAWLDVGGYEKRMKKTAKDLDIIVGQWLEEHRRKMMQYNSEDDKKQMDFMGVMLSTIQGVSLGGRHPDTVIKTTCMAMVGGGSDSITVGLVWALSLLLNNRNELKRAYEELDKVVGRDRRLIESDIQNLAYLQAIVKETLRLYPALPLPGREFIEDCTVGGYHIPKGTRLIVNLWKLHRDPDVWGEDPSSFRPDRFLTGTSATDRLQKFVYIPFGAGRRMCPAMNFGFQMLHLVLADFLHAFEVTTPDDEMVDMTESAGLTNMKATPLPVLLAPRLSPNLYIN</sequence>
<protein>
    <recommendedName>
        <fullName evidence="13">Flavonoid-6-hydroxylase</fullName>
    </recommendedName>
</protein>
<reference evidence="17 18" key="1">
    <citation type="journal article" date="2015" name="Proc. Natl. Acad. Sci. U.S.A.">
        <title>The resurrection genome of Boea hygrometrica: A blueprint for survival of dehydration.</title>
        <authorList>
            <person name="Xiao L."/>
            <person name="Yang G."/>
            <person name="Zhang L."/>
            <person name="Yang X."/>
            <person name="Zhao S."/>
            <person name="Ji Z."/>
            <person name="Zhou Q."/>
            <person name="Hu M."/>
            <person name="Wang Y."/>
            <person name="Chen M."/>
            <person name="Xu Y."/>
            <person name="Jin H."/>
            <person name="Xiao X."/>
            <person name="Hu G."/>
            <person name="Bao F."/>
            <person name="Hu Y."/>
            <person name="Wan P."/>
            <person name="Li L."/>
            <person name="Deng X."/>
            <person name="Kuang T."/>
            <person name="Xiang C."/>
            <person name="Zhu J.K."/>
            <person name="Oliver M.J."/>
            <person name="He Y."/>
        </authorList>
    </citation>
    <scope>NUCLEOTIDE SEQUENCE [LARGE SCALE GENOMIC DNA]</scope>
    <source>
        <strain evidence="18">cv. XS01</strain>
    </source>
</reference>
<name>A0A2Z7B2F2_9LAMI</name>
<evidence type="ECO:0000256" key="14">
    <source>
        <dbReference type="PIRSR" id="PIRSR602401-1"/>
    </source>
</evidence>
<evidence type="ECO:0000256" key="9">
    <source>
        <dbReference type="ARBA" id="ARBA00050930"/>
    </source>
</evidence>
<organism evidence="17 18">
    <name type="scientific">Dorcoceras hygrometricum</name>
    <dbReference type="NCBI Taxonomy" id="472368"/>
    <lineage>
        <taxon>Eukaryota</taxon>
        <taxon>Viridiplantae</taxon>
        <taxon>Streptophyta</taxon>
        <taxon>Embryophyta</taxon>
        <taxon>Tracheophyta</taxon>
        <taxon>Spermatophyta</taxon>
        <taxon>Magnoliopsida</taxon>
        <taxon>eudicotyledons</taxon>
        <taxon>Gunneridae</taxon>
        <taxon>Pentapetalae</taxon>
        <taxon>asterids</taxon>
        <taxon>lamiids</taxon>
        <taxon>Lamiales</taxon>
        <taxon>Gesneriaceae</taxon>
        <taxon>Didymocarpoideae</taxon>
        <taxon>Trichosporeae</taxon>
        <taxon>Loxocarpinae</taxon>
        <taxon>Dorcoceras</taxon>
    </lineage>
</organism>
<dbReference type="PANTHER" id="PTHR47947">
    <property type="entry name" value="CYTOCHROME P450 82C3-RELATED"/>
    <property type="match status" value="1"/>
</dbReference>
<keyword evidence="6 14" id="KW-0408">Iron</keyword>
<keyword evidence="7 15" id="KW-0503">Monooxygenase</keyword>
<dbReference type="InterPro" id="IPR002401">
    <property type="entry name" value="Cyt_P450_E_grp-I"/>
</dbReference>
<accession>A0A2Z7B2F2</accession>
<keyword evidence="3 14" id="KW-0349">Heme</keyword>
<keyword evidence="16" id="KW-1133">Transmembrane helix</keyword>
<dbReference type="GO" id="GO:0016020">
    <property type="term" value="C:membrane"/>
    <property type="evidence" value="ECO:0007669"/>
    <property type="project" value="UniProtKB-SubCell"/>
</dbReference>
<feature type="transmembrane region" description="Helical" evidence="16">
    <location>
        <begin position="6"/>
        <end position="22"/>
    </location>
</feature>
<keyword evidence="16" id="KW-0812">Transmembrane</keyword>
<dbReference type="InterPro" id="IPR050651">
    <property type="entry name" value="Plant_Cytochrome_P450_Monoox"/>
</dbReference>
<gene>
    <name evidence="17" type="ORF">F511_04743</name>
</gene>
<evidence type="ECO:0000256" key="5">
    <source>
        <dbReference type="ARBA" id="ARBA00023002"/>
    </source>
</evidence>
<keyword evidence="5 15" id="KW-0560">Oxidoreductase</keyword>
<evidence type="ECO:0000256" key="12">
    <source>
        <dbReference type="ARBA" id="ARBA00052216"/>
    </source>
</evidence>
<evidence type="ECO:0000256" key="8">
    <source>
        <dbReference type="ARBA" id="ARBA00034479"/>
    </source>
</evidence>
<comment type="catalytic activity">
    <reaction evidence="10">
        <text>genkwanin + reduced [NADPH--hemoprotein reductase] + O2 = scutellarein 7-methyl ether + oxidized [NADPH--hemoprotein reductase] + H2O</text>
        <dbReference type="Rhea" id="RHEA:73427"/>
        <dbReference type="Rhea" id="RHEA-COMP:11964"/>
        <dbReference type="Rhea" id="RHEA-COMP:11965"/>
        <dbReference type="ChEBI" id="CHEBI:15377"/>
        <dbReference type="ChEBI" id="CHEBI:15379"/>
        <dbReference type="ChEBI" id="CHEBI:57618"/>
        <dbReference type="ChEBI" id="CHEBI:58210"/>
        <dbReference type="ChEBI" id="CHEBI:192700"/>
        <dbReference type="ChEBI" id="CHEBI:192701"/>
    </reaction>
    <physiologicalReaction direction="left-to-right" evidence="10">
        <dbReference type="Rhea" id="RHEA:73428"/>
    </physiologicalReaction>
</comment>
<dbReference type="GO" id="GO:0020037">
    <property type="term" value="F:heme binding"/>
    <property type="evidence" value="ECO:0007669"/>
    <property type="project" value="InterPro"/>
</dbReference>
<evidence type="ECO:0000256" key="13">
    <source>
        <dbReference type="ARBA" id="ARBA00067499"/>
    </source>
</evidence>
<comment type="cofactor">
    <cofactor evidence="1 14">
        <name>heme</name>
        <dbReference type="ChEBI" id="CHEBI:30413"/>
    </cofactor>
</comment>
<evidence type="ECO:0000256" key="6">
    <source>
        <dbReference type="ARBA" id="ARBA00023004"/>
    </source>
</evidence>
<evidence type="ECO:0000256" key="16">
    <source>
        <dbReference type="SAM" id="Phobius"/>
    </source>
</evidence>
<dbReference type="Proteomes" id="UP000250235">
    <property type="component" value="Unassembled WGS sequence"/>
</dbReference>
<dbReference type="SUPFAM" id="SSF48264">
    <property type="entry name" value="Cytochrome P450"/>
    <property type="match status" value="1"/>
</dbReference>
<dbReference type="InterPro" id="IPR036396">
    <property type="entry name" value="Cyt_P450_sf"/>
</dbReference>
<dbReference type="InterPro" id="IPR017972">
    <property type="entry name" value="Cyt_P450_CS"/>
</dbReference>
<evidence type="ECO:0000256" key="11">
    <source>
        <dbReference type="ARBA" id="ARBA00052049"/>
    </source>
</evidence>
<keyword evidence="18" id="KW-1185">Reference proteome</keyword>
<dbReference type="EMBL" id="KV011838">
    <property type="protein sequence ID" value="KZV25682.1"/>
    <property type="molecule type" value="Genomic_DNA"/>
</dbReference>
<proteinExistence type="inferred from homology"/>
<comment type="catalytic activity">
    <reaction evidence="9">
        <text>(2S)-sakuranetin + reduced [NADPH--hemoprotein reductase] + O2 = (2S)-7-methylcarthamidin + oxidized [NADPH--hemoprotein reductase] + H2O + H(+)</text>
        <dbReference type="Rhea" id="RHEA:73431"/>
        <dbReference type="Rhea" id="RHEA-COMP:11964"/>
        <dbReference type="Rhea" id="RHEA-COMP:11965"/>
        <dbReference type="ChEBI" id="CHEBI:15377"/>
        <dbReference type="ChEBI" id="CHEBI:15378"/>
        <dbReference type="ChEBI" id="CHEBI:15379"/>
        <dbReference type="ChEBI" id="CHEBI:28927"/>
        <dbReference type="ChEBI" id="CHEBI:57618"/>
        <dbReference type="ChEBI" id="CHEBI:58210"/>
        <dbReference type="ChEBI" id="CHEBI:192815"/>
    </reaction>
    <physiologicalReaction direction="left-to-right" evidence="9">
        <dbReference type="Rhea" id="RHEA:73432"/>
    </physiologicalReaction>
</comment>
<dbReference type="PANTHER" id="PTHR47947:SF39">
    <property type="entry name" value="CYTOCHROME P450"/>
    <property type="match status" value="1"/>
</dbReference>
<dbReference type="FunFam" id="1.10.630.10:FF:000026">
    <property type="entry name" value="Cytochrome P450 82C4"/>
    <property type="match status" value="1"/>
</dbReference>
<keyword evidence="16" id="KW-0472">Membrane</keyword>